<gene>
    <name evidence="1" type="ORF">METZ01_LOCUS186134</name>
</gene>
<dbReference type="GO" id="GO:0016791">
    <property type="term" value="F:phosphatase activity"/>
    <property type="evidence" value="ECO:0007669"/>
    <property type="project" value="TreeGrafter"/>
</dbReference>
<dbReference type="EMBL" id="UINC01037578">
    <property type="protein sequence ID" value="SVB33280.1"/>
    <property type="molecule type" value="Genomic_DNA"/>
</dbReference>
<dbReference type="InterPro" id="IPR006357">
    <property type="entry name" value="HAD-SF_hydro_IIA"/>
</dbReference>
<proteinExistence type="predicted"/>
<dbReference type="InterPro" id="IPR006356">
    <property type="entry name" value="HAD-SF_hydro_IIA_hyp3"/>
</dbReference>
<dbReference type="Pfam" id="PF13242">
    <property type="entry name" value="Hydrolase_like"/>
    <property type="match status" value="1"/>
</dbReference>
<dbReference type="PANTHER" id="PTHR19288:SF90">
    <property type="entry name" value="OS08G0542600 PROTEIN"/>
    <property type="match status" value="1"/>
</dbReference>
<dbReference type="InterPro" id="IPR023214">
    <property type="entry name" value="HAD_sf"/>
</dbReference>
<protein>
    <submittedName>
        <fullName evidence="1">Uncharacterized protein</fullName>
    </submittedName>
</protein>
<name>A0A382D4D5_9ZZZZ</name>
<dbReference type="SUPFAM" id="SSF56784">
    <property type="entry name" value="HAD-like"/>
    <property type="match status" value="1"/>
</dbReference>
<dbReference type="GO" id="GO:0005737">
    <property type="term" value="C:cytoplasm"/>
    <property type="evidence" value="ECO:0007669"/>
    <property type="project" value="TreeGrafter"/>
</dbReference>
<sequence length="272" mass="31173">MTKNLDGEGLRSVFDNYELLFIDLWGVVHNGIELHENAIHTLSKISEAKKDYILLTNAPRPNKTVKIFLEKLGLDKSMREKVFTSGEAALGYLKKNYISQKFYHIGPPRDFNLFIDFKNEKTEDIDKSNYLLCTGLYDQHDQDLNFYKELLINSISKKMICTNPDLIVDRGKKREYCAGSVAMTFEKLGGEVIYFGKPYPEVYNQATNSNKKKVIAIGDNLRTDIKGANNMNYDSLVITGGIHKKEFEKEGIEKVLKNYNVKATFSQSILKW</sequence>
<dbReference type="InterPro" id="IPR036412">
    <property type="entry name" value="HAD-like_sf"/>
</dbReference>
<dbReference type="AlphaFoldDB" id="A0A382D4D5"/>
<dbReference type="NCBIfam" id="TIGR01459">
    <property type="entry name" value="HAD-SF-IIA-hyp4"/>
    <property type="match status" value="1"/>
</dbReference>
<evidence type="ECO:0000313" key="1">
    <source>
        <dbReference type="EMBL" id="SVB33280.1"/>
    </source>
</evidence>
<organism evidence="1">
    <name type="scientific">marine metagenome</name>
    <dbReference type="NCBI Taxonomy" id="408172"/>
    <lineage>
        <taxon>unclassified sequences</taxon>
        <taxon>metagenomes</taxon>
        <taxon>ecological metagenomes</taxon>
    </lineage>
</organism>
<dbReference type="PANTHER" id="PTHR19288">
    <property type="entry name" value="4-NITROPHENYLPHOSPHATASE-RELATED"/>
    <property type="match status" value="1"/>
</dbReference>
<reference evidence="1" key="1">
    <citation type="submission" date="2018-05" db="EMBL/GenBank/DDBJ databases">
        <authorList>
            <person name="Lanie J.A."/>
            <person name="Ng W.-L."/>
            <person name="Kazmierczak K.M."/>
            <person name="Andrzejewski T.M."/>
            <person name="Davidsen T.M."/>
            <person name="Wayne K.J."/>
            <person name="Tettelin H."/>
            <person name="Glass J.I."/>
            <person name="Rusch D."/>
            <person name="Podicherti R."/>
            <person name="Tsui H.-C.T."/>
            <person name="Winkler M.E."/>
        </authorList>
    </citation>
    <scope>NUCLEOTIDE SEQUENCE</scope>
</reference>
<accession>A0A382D4D5</accession>
<dbReference type="Gene3D" id="3.40.50.1000">
    <property type="entry name" value="HAD superfamily/HAD-like"/>
    <property type="match status" value="2"/>
</dbReference>
<dbReference type="Pfam" id="PF13344">
    <property type="entry name" value="Hydrolase_6"/>
    <property type="match status" value="1"/>
</dbReference>